<comment type="caution">
    <text evidence="1">The sequence shown here is derived from an EMBL/GenBank/DDBJ whole genome shotgun (WGS) entry which is preliminary data.</text>
</comment>
<proteinExistence type="predicted"/>
<evidence type="ECO:0000313" key="1">
    <source>
        <dbReference type="EMBL" id="KAH3882765.1"/>
    </source>
</evidence>
<reference evidence="1" key="1">
    <citation type="journal article" date="2019" name="bioRxiv">
        <title>The Genome of the Zebra Mussel, Dreissena polymorpha: A Resource for Invasive Species Research.</title>
        <authorList>
            <person name="McCartney M.A."/>
            <person name="Auch B."/>
            <person name="Kono T."/>
            <person name="Mallez S."/>
            <person name="Zhang Y."/>
            <person name="Obille A."/>
            <person name="Becker A."/>
            <person name="Abrahante J.E."/>
            <person name="Garbe J."/>
            <person name="Badalamenti J.P."/>
            <person name="Herman A."/>
            <person name="Mangelson H."/>
            <person name="Liachko I."/>
            <person name="Sullivan S."/>
            <person name="Sone E.D."/>
            <person name="Koren S."/>
            <person name="Silverstein K.A.T."/>
            <person name="Beckman K.B."/>
            <person name="Gohl D.M."/>
        </authorList>
    </citation>
    <scope>NUCLEOTIDE SEQUENCE</scope>
    <source>
        <strain evidence="1">Duluth1</strain>
        <tissue evidence="1">Whole animal</tissue>
    </source>
</reference>
<organism evidence="1 2">
    <name type="scientific">Dreissena polymorpha</name>
    <name type="common">Zebra mussel</name>
    <name type="synonym">Mytilus polymorpha</name>
    <dbReference type="NCBI Taxonomy" id="45954"/>
    <lineage>
        <taxon>Eukaryota</taxon>
        <taxon>Metazoa</taxon>
        <taxon>Spiralia</taxon>
        <taxon>Lophotrochozoa</taxon>
        <taxon>Mollusca</taxon>
        <taxon>Bivalvia</taxon>
        <taxon>Autobranchia</taxon>
        <taxon>Heteroconchia</taxon>
        <taxon>Euheterodonta</taxon>
        <taxon>Imparidentia</taxon>
        <taxon>Neoheterodontei</taxon>
        <taxon>Myida</taxon>
        <taxon>Dreissenoidea</taxon>
        <taxon>Dreissenidae</taxon>
        <taxon>Dreissena</taxon>
    </lineage>
</organism>
<dbReference type="EMBL" id="JAIWYP010000001">
    <property type="protein sequence ID" value="KAH3882765.1"/>
    <property type="molecule type" value="Genomic_DNA"/>
</dbReference>
<reference evidence="1" key="2">
    <citation type="submission" date="2020-11" db="EMBL/GenBank/DDBJ databases">
        <authorList>
            <person name="McCartney M.A."/>
            <person name="Auch B."/>
            <person name="Kono T."/>
            <person name="Mallez S."/>
            <person name="Becker A."/>
            <person name="Gohl D.M."/>
            <person name="Silverstein K.A.T."/>
            <person name="Koren S."/>
            <person name="Bechman K.B."/>
            <person name="Herman A."/>
            <person name="Abrahante J.E."/>
            <person name="Garbe J."/>
        </authorList>
    </citation>
    <scope>NUCLEOTIDE SEQUENCE</scope>
    <source>
        <strain evidence="1">Duluth1</strain>
        <tissue evidence="1">Whole animal</tissue>
    </source>
</reference>
<sequence>MLELTEAQLTCVTEDCMSNEENNDTESKLRSLIPTVAKELSQMEGHEKNLLNFFELVANKQFPLDNIAYLLWIDVVKWYSNSSTTQMRYGKTSKMFWKIGWRIFGKRFLNYMGGFKHHGETVLKMDSKGKFEPTSSEINFAVPDVHVLKDFKPYDHSQESTPGIFRDTFNQMSKFLENKSACITFDGKKIKQGLTEDSGDVNL</sequence>
<keyword evidence="2" id="KW-1185">Reference proteome</keyword>
<name>A0A9D4RXM6_DREPO</name>
<dbReference type="Proteomes" id="UP000828390">
    <property type="component" value="Unassembled WGS sequence"/>
</dbReference>
<accession>A0A9D4RXM6</accession>
<protein>
    <submittedName>
        <fullName evidence="1">Uncharacterized protein</fullName>
    </submittedName>
</protein>
<evidence type="ECO:0000313" key="2">
    <source>
        <dbReference type="Proteomes" id="UP000828390"/>
    </source>
</evidence>
<gene>
    <name evidence="1" type="ORF">DPMN_006710</name>
</gene>
<dbReference type="AlphaFoldDB" id="A0A9D4RXM6"/>